<dbReference type="InterPro" id="IPR023198">
    <property type="entry name" value="PGP-like_dom2"/>
</dbReference>
<dbReference type="InterPro" id="IPR041492">
    <property type="entry name" value="HAD_2"/>
</dbReference>
<dbReference type="SFLD" id="SFLDS00003">
    <property type="entry name" value="Haloacid_Dehalogenase"/>
    <property type="match status" value="1"/>
</dbReference>
<protein>
    <submittedName>
        <fullName evidence="1">Pyrophosphatase PpaX</fullName>
        <ecNumber evidence="1">3.6.1.1</ecNumber>
    </submittedName>
</protein>
<reference evidence="1" key="1">
    <citation type="submission" date="2016-10" db="EMBL/GenBank/DDBJ databases">
        <title>Sequence of Gallionella enrichment culture.</title>
        <authorList>
            <person name="Poehlein A."/>
            <person name="Muehling M."/>
            <person name="Daniel R."/>
        </authorList>
    </citation>
    <scope>NUCLEOTIDE SEQUENCE</scope>
</reference>
<sequence>MPKQFDLIVFDWDGTLADSSQIIVDSVLAASRDAGLPVPTDAAARGIIGLSLRNAILELFPAIDEPQLQTLVERYGYHFHTRDHEIPLFDGVPEALAELEDAGFMLAVATGKGRRGLDHAMHSSGLRPHFISSRCADECHSKPHPQMLHELMGELGTAPGRTLMIGDTSYDLEMASNAEVPSLAAAYGAQPLDALLPFGPLAAFDRFADLHRWLTLNA</sequence>
<dbReference type="InterPro" id="IPR050155">
    <property type="entry name" value="HAD-like_hydrolase_sf"/>
</dbReference>
<dbReference type="GO" id="GO:0008967">
    <property type="term" value="F:phosphoglycolate phosphatase activity"/>
    <property type="evidence" value="ECO:0007669"/>
    <property type="project" value="TreeGrafter"/>
</dbReference>
<dbReference type="InterPro" id="IPR006439">
    <property type="entry name" value="HAD-SF_hydro_IA"/>
</dbReference>
<proteinExistence type="predicted"/>
<dbReference type="AlphaFoldDB" id="A0A1J5QAI7"/>
<dbReference type="SFLD" id="SFLDG01129">
    <property type="entry name" value="C1.5:_HAD__Beta-PGM__Phosphata"/>
    <property type="match status" value="1"/>
</dbReference>
<keyword evidence="1" id="KW-0378">Hydrolase</keyword>
<organism evidence="1">
    <name type="scientific">mine drainage metagenome</name>
    <dbReference type="NCBI Taxonomy" id="410659"/>
    <lineage>
        <taxon>unclassified sequences</taxon>
        <taxon>metagenomes</taxon>
        <taxon>ecological metagenomes</taxon>
    </lineage>
</organism>
<dbReference type="Gene3D" id="3.40.50.1000">
    <property type="entry name" value="HAD superfamily/HAD-like"/>
    <property type="match status" value="1"/>
</dbReference>
<dbReference type="PANTHER" id="PTHR43434">
    <property type="entry name" value="PHOSPHOGLYCOLATE PHOSPHATASE"/>
    <property type="match status" value="1"/>
</dbReference>
<comment type="caution">
    <text evidence="1">The sequence shown here is derived from an EMBL/GenBank/DDBJ whole genome shotgun (WGS) entry which is preliminary data.</text>
</comment>
<dbReference type="Pfam" id="PF13419">
    <property type="entry name" value="HAD_2"/>
    <property type="match status" value="1"/>
</dbReference>
<accession>A0A1J5QAI7</accession>
<gene>
    <name evidence="1" type="primary">ppaX_8</name>
    <name evidence="1" type="ORF">GALL_375770</name>
</gene>
<dbReference type="GO" id="GO:0006281">
    <property type="term" value="P:DNA repair"/>
    <property type="evidence" value="ECO:0007669"/>
    <property type="project" value="TreeGrafter"/>
</dbReference>
<evidence type="ECO:0000313" key="1">
    <source>
        <dbReference type="EMBL" id="OIQ80662.1"/>
    </source>
</evidence>
<dbReference type="InterPro" id="IPR036412">
    <property type="entry name" value="HAD-like_sf"/>
</dbReference>
<dbReference type="NCBIfam" id="TIGR01549">
    <property type="entry name" value="HAD-SF-IA-v1"/>
    <property type="match status" value="1"/>
</dbReference>
<dbReference type="GO" id="GO:0005829">
    <property type="term" value="C:cytosol"/>
    <property type="evidence" value="ECO:0007669"/>
    <property type="project" value="TreeGrafter"/>
</dbReference>
<dbReference type="PANTHER" id="PTHR43434:SF24">
    <property type="entry name" value="HYDROLASE-RELATED"/>
    <property type="match status" value="1"/>
</dbReference>
<dbReference type="InterPro" id="IPR023214">
    <property type="entry name" value="HAD_sf"/>
</dbReference>
<dbReference type="Gene3D" id="1.10.150.240">
    <property type="entry name" value="Putative phosphatase, domain 2"/>
    <property type="match status" value="1"/>
</dbReference>
<dbReference type="GO" id="GO:0004427">
    <property type="term" value="F:inorganic diphosphate phosphatase activity"/>
    <property type="evidence" value="ECO:0007669"/>
    <property type="project" value="UniProtKB-EC"/>
</dbReference>
<name>A0A1J5QAI7_9ZZZZ</name>
<dbReference type="EMBL" id="MLJW01001030">
    <property type="protein sequence ID" value="OIQ80662.1"/>
    <property type="molecule type" value="Genomic_DNA"/>
</dbReference>
<dbReference type="EC" id="3.6.1.1" evidence="1"/>
<dbReference type="SUPFAM" id="SSF56784">
    <property type="entry name" value="HAD-like"/>
    <property type="match status" value="1"/>
</dbReference>